<dbReference type="Proteomes" id="UP001501747">
    <property type="component" value="Unassembled WGS sequence"/>
</dbReference>
<protein>
    <submittedName>
        <fullName evidence="2">Uncharacterized protein</fullName>
    </submittedName>
</protein>
<gene>
    <name evidence="2" type="ORF">GCM10022247_73970</name>
</gene>
<evidence type="ECO:0000313" key="3">
    <source>
        <dbReference type="Proteomes" id="UP001501747"/>
    </source>
</evidence>
<evidence type="ECO:0000313" key="2">
    <source>
        <dbReference type="EMBL" id="GAA4037348.1"/>
    </source>
</evidence>
<comment type="caution">
    <text evidence="2">The sequence shown here is derived from an EMBL/GenBank/DDBJ whole genome shotgun (WGS) entry which is preliminary data.</text>
</comment>
<keyword evidence="3" id="KW-1185">Reference proteome</keyword>
<dbReference type="RefSeq" id="WP_344886174.1">
    <property type="nucleotide sequence ID" value="NZ_BAABAL010000028.1"/>
</dbReference>
<organism evidence="2 3">
    <name type="scientific">Allokutzneria multivorans</name>
    <dbReference type="NCBI Taxonomy" id="1142134"/>
    <lineage>
        <taxon>Bacteria</taxon>
        <taxon>Bacillati</taxon>
        <taxon>Actinomycetota</taxon>
        <taxon>Actinomycetes</taxon>
        <taxon>Pseudonocardiales</taxon>
        <taxon>Pseudonocardiaceae</taxon>
        <taxon>Allokutzneria</taxon>
    </lineage>
</organism>
<dbReference type="EMBL" id="BAABAL010000028">
    <property type="protein sequence ID" value="GAA4037348.1"/>
    <property type="molecule type" value="Genomic_DNA"/>
</dbReference>
<accession>A0ABP7U7V4</accession>
<proteinExistence type="predicted"/>
<sequence length="623" mass="66544">MKLGVLGIAVALAGAGLVPAAAPAKAAAVEPCTRVSTGPAQVVVDNATRLRLGLKGWPDTAFGVLPEGNGTYKFLSTAALANSGGQAQSVAVTRGTLDNPVAGGVVSMKPVVGLAPPYQYAGGGPVYRDPGSGLVLHVLHLERQLSPQHHFYSDLHLGLHDPASGVTTLLGEIVAPDMDFATADQHDLTADIGTSSLVARDGYLHVYFPDYSFDNGVYKASGLSVARAPLAEVIDAAKRKTVTPWAKYHNGAWNSPGKNGPSTSLREAVGPWHPNVVRTTRGGTIMVAGNSITEFDFSHSANGMTGWTPPQQLFRDPERGNAYPTVVGLGPDPSVVDDKFYVYYMQWAKVGDWADAVVVRRLITCVGGRTAGQSTLAGYSNGTQHRTTTAVERTTGFAPVEGKLWGLADAPAEGTTGIYSCLNGNTDQFLSKDPGCEGKQNSILHTEGWLYNTPPTAPSTPLYRCRAGGSHYTATTEACDGKAGAVSDGLLGYALTTSKRAFSRFYDGREHWDTSGAVTAGYSLEHRYFLESSAKPGTVPLYGCSYTSTKGLNHFTSLREDCEGQTKHRVEGWIYTAKPSSPSVELHRCYWKDQDDHFLSPFRNCENVPNHVYESQFGFALTS</sequence>
<feature type="chain" id="PRO_5047280630" evidence="1">
    <location>
        <begin position="27"/>
        <end position="623"/>
    </location>
</feature>
<keyword evidence="1" id="KW-0732">Signal</keyword>
<feature type="signal peptide" evidence="1">
    <location>
        <begin position="1"/>
        <end position="26"/>
    </location>
</feature>
<evidence type="ECO:0000256" key="1">
    <source>
        <dbReference type="SAM" id="SignalP"/>
    </source>
</evidence>
<name>A0ABP7U7V4_9PSEU</name>
<reference evidence="3" key="1">
    <citation type="journal article" date="2019" name="Int. J. Syst. Evol. Microbiol.">
        <title>The Global Catalogue of Microorganisms (GCM) 10K type strain sequencing project: providing services to taxonomists for standard genome sequencing and annotation.</title>
        <authorList>
            <consortium name="The Broad Institute Genomics Platform"/>
            <consortium name="The Broad Institute Genome Sequencing Center for Infectious Disease"/>
            <person name="Wu L."/>
            <person name="Ma J."/>
        </authorList>
    </citation>
    <scope>NUCLEOTIDE SEQUENCE [LARGE SCALE GENOMIC DNA]</scope>
    <source>
        <strain evidence="3">JCM 17342</strain>
    </source>
</reference>